<evidence type="ECO:0000313" key="12">
    <source>
        <dbReference type="Proteomes" id="UP001238523"/>
    </source>
</evidence>
<protein>
    <recommendedName>
        <fullName evidence="3">tRNA threonylcarbamoyladenosine biosynthesis protein TsaE</fullName>
    </recommendedName>
    <alternativeName>
        <fullName evidence="10">t(6)A37 threonylcarbamoyladenosine biosynthesis protein TsaE</fullName>
    </alternativeName>
</protein>
<evidence type="ECO:0000256" key="7">
    <source>
        <dbReference type="ARBA" id="ARBA00022741"/>
    </source>
</evidence>
<keyword evidence="9" id="KW-0460">Magnesium</keyword>
<dbReference type="NCBIfam" id="TIGR00150">
    <property type="entry name" value="T6A_YjeE"/>
    <property type="match status" value="1"/>
</dbReference>
<evidence type="ECO:0000256" key="4">
    <source>
        <dbReference type="ARBA" id="ARBA00022490"/>
    </source>
</evidence>
<evidence type="ECO:0000256" key="3">
    <source>
        <dbReference type="ARBA" id="ARBA00019010"/>
    </source>
</evidence>
<dbReference type="Pfam" id="PF02367">
    <property type="entry name" value="TsaE"/>
    <property type="match status" value="1"/>
</dbReference>
<evidence type="ECO:0000256" key="6">
    <source>
        <dbReference type="ARBA" id="ARBA00022723"/>
    </source>
</evidence>
<keyword evidence="4" id="KW-0963">Cytoplasm</keyword>
<dbReference type="Proteomes" id="UP001238523">
    <property type="component" value="Chromosome"/>
</dbReference>
<accession>A0ABY8KVH7</accession>
<keyword evidence="5" id="KW-0819">tRNA processing</keyword>
<dbReference type="Gene3D" id="3.40.50.300">
    <property type="entry name" value="P-loop containing nucleotide triphosphate hydrolases"/>
    <property type="match status" value="1"/>
</dbReference>
<gene>
    <name evidence="11" type="primary">tsaE</name>
    <name evidence="11" type="ORF">QCQ61_12695</name>
</gene>
<evidence type="ECO:0000313" key="11">
    <source>
        <dbReference type="EMBL" id="WGF92060.1"/>
    </source>
</evidence>
<sequence length="137" mass="15842">MELTYTENEISEVATKVLKHSASKIFLFYGEMGVGKTTLINEIVKQLGVLQPASSPSFAIVNEYDLREGTAYHFDFYRINNLTEAFDIGFEDYLYSGNYIFIEWPEKIDPLLPKDATKIYIKTNPNRSRNIKIMPMR</sequence>
<evidence type="ECO:0000256" key="5">
    <source>
        <dbReference type="ARBA" id="ARBA00022694"/>
    </source>
</evidence>
<organism evidence="11 12">
    <name type="scientific">Aequorivita marisscotiae</name>
    <dbReference type="NCBI Taxonomy" id="3040348"/>
    <lineage>
        <taxon>Bacteria</taxon>
        <taxon>Pseudomonadati</taxon>
        <taxon>Bacteroidota</taxon>
        <taxon>Flavobacteriia</taxon>
        <taxon>Flavobacteriales</taxon>
        <taxon>Flavobacteriaceae</taxon>
        <taxon>Aequorivita</taxon>
    </lineage>
</organism>
<name>A0ABY8KVH7_9FLAO</name>
<dbReference type="PANTHER" id="PTHR33540">
    <property type="entry name" value="TRNA THREONYLCARBAMOYLADENOSINE BIOSYNTHESIS PROTEIN TSAE"/>
    <property type="match status" value="1"/>
</dbReference>
<keyword evidence="12" id="KW-1185">Reference proteome</keyword>
<dbReference type="InterPro" id="IPR027417">
    <property type="entry name" value="P-loop_NTPase"/>
</dbReference>
<dbReference type="PANTHER" id="PTHR33540:SF2">
    <property type="entry name" value="TRNA THREONYLCARBAMOYLADENOSINE BIOSYNTHESIS PROTEIN TSAE"/>
    <property type="match status" value="1"/>
</dbReference>
<evidence type="ECO:0000256" key="1">
    <source>
        <dbReference type="ARBA" id="ARBA00004496"/>
    </source>
</evidence>
<keyword evidence="7" id="KW-0547">Nucleotide-binding</keyword>
<dbReference type="EMBL" id="CP122379">
    <property type="protein sequence ID" value="WGF92060.1"/>
    <property type="molecule type" value="Genomic_DNA"/>
</dbReference>
<comment type="similarity">
    <text evidence="2">Belongs to the TsaE family.</text>
</comment>
<comment type="subcellular location">
    <subcellularLocation>
        <location evidence="1">Cytoplasm</location>
    </subcellularLocation>
</comment>
<evidence type="ECO:0000256" key="2">
    <source>
        <dbReference type="ARBA" id="ARBA00007599"/>
    </source>
</evidence>
<keyword evidence="8" id="KW-0067">ATP-binding</keyword>
<evidence type="ECO:0000256" key="8">
    <source>
        <dbReference type="ARBA" id="ARBA00022840"/>
    </source>
</evidence>
<evidence type="ECO:0000256" key="10">
    <source>
        <dbReference type="ARBA" id="ARBA00032441"/>
    </source>
</evidence>
<reference evidence="11 12" key="1">
    <citation type="submission" date="2023-04" db="EMBL/GenBank/DDBJ databases">
        <title>Taxonomic identification of the Arctic strain Aequorivita sp. nov. and transcriptomic analysis in response to temperature stress.</title>
        <authorList>
            <person name="Liu W."/>
            <person name="Cong B."/>
            <person name="Lin J."/>
        </authorList>
    </citation>
    <scope>NUCLEOTIDE SEQUENCE [LARGE SCALE GENOMIC DNA]</scope>
    <source>
        <strain evidence="11 12">Ant34-E75</strain>
    </source>
</reference>
<keyword evidence="6" id="KW-0479">Metal-binding</keyword>
<dbReference type="InterPro" id="IPR003442">
    <property type="entry name" value="T6A_TsaE"/>
</dbReference>
<evidence type="ECO:0000256" key="9">
    <source>
        <dbReference type="ARBA" id="ARBA00022842"/>
    </source>
</evidence>
<dbReference type="SUPFAM" id="SSF52540">
    <property type="entry name" value="P-loop containing nucleoside triphosphate hydrolases"/>
    <property type="match status" value="1"/>
</dbReference>
<dbReference type="RefSeq" id="WP_279448025.1">
    <property type="nucleotide sequence ID" value="NZ_CP122379.1"/>
</dbReference>
<proteinExistence type="inferred from homology"/>